<feature type="compositionally biased region" description="Basic and acidic residues" evidence="3">
    <location>
        <begin position="52"/>
        <end position="77"/>
    </location>
</feature>
<keyword evidence="2" id="KW-0159">Chromosome partition</keyword>
<feature type="compositionally biased region" description="Low complexity" evidence="3">
    <location>
        <begin position="201"/>
        <end position="217"/>
    </location>
</feature>
<feature type="region of interest" description="Disordered" evidence="3">
    <location>
        <begin position="127"/>
        <end position="242"/>
    </location>
</feature>
<dbReference type="EMBL" id="BLLK01000062">
    <property type="protein sequence ID" value="GFH59403.1"/>
    <property type="molecule type" value="Genomic_DNA"/>
</dbReference>
<dbReference type="GO" id="GO:0045132">
    <property type="term" value="P:meiotic chromosome segregation"/>
    <property type="evidence" value="ECO:0007669"/>
    <property type="project" value="InterPro"/>
</dbReference>
<comment type="similarity">
    <text evidence="1">Belongs to the shugoshin family.</text>
</comment>
<feature type="domain" description="Shugoshin C-terminal" evidence="4">
    <location>
        <begin position="474"/>
        <end position="498"/>
    </location>
</feature>
<gene>
    <name evidence="5" type="ORF">CTEN210_15879</name>
</gene>
<dbReference type="Pfam" id="PF07557">
    <property type="entry name" value="Shugoshin_C"/>
    <property type="match status" value="1"/>
</dbReference>
<name>A0AAD3HDV1_9STRA</name>
<dbReference type="AlphaFoldDB" id="A0AAD3HDV1"/>
<sequence>MRKVKASRRKTQAMNAPQESATPGVNQRVNAEQHPHPNAKMEKGNSSNRDAVLSDRNYRLAKELNDLREKHREETKKSRQMNSQLMEISSRYRTAMNEIDALKKELAIHKKFSVESLSSPIQYSNTTSDEYRISSNSKSRIVTGSSPSSDSFDIKSDSRKPKNLPQDSSSPAVISVASSMSRLAESRRQTAGLLAENRGQSTDTTKTSTTTRATSPSMVPNPVTPDSDEESPISTRSVSSDSAFGELHSEDFFQHTYKTTLAATPEKENVDVESMNQQFENFGVSSGSSEKKIDDEKNSNSFDAFEASFNTEFPTSFSESVSPAKKSKFADSDFSDSFFMDPSMNSTDTNRRSSHSSNRLDMVPDDEMDAPMDEAQSLFPTSAFVFDENKSQNQNANVNDSVESIPMDEANDTDEHSPSMVLKVLQQRKARHSMSPTNESGSTPSSNKSRTSQFITEEIKKLDAIANGSTPTSSRERRRNVKQPISYAEPSLSSKLRRGDVFFPKKNAEDNTLKDRQTNKNTPRTELHAYE</sequence>
<evidence type="ECO:0000256" key="3">
    <source>
        <dbReference type="SAM" id="MobiDB-lite"/>
    </source>
</evidence>
<comment type="caution">
    <text evidence="5">The sequence shown here is derived from an EMBL/GenBank/DDBJ whole genome shotgun (WGS) entry which is preliminary data.</text>
</comment>
<reference evidence="5 6" key="1">
    <citation type="journal article" date="2021" name="Sci. Rep.">
        <title>The genome of the diatom Chaetoceros tenuissimus carries an ancient integrated fragment of an extant virus.</title>
        <authorList>
            <person name="Hongo Y."/>
            <person name="Kimura K."/>
            <person name="Takaki Y."/>
            <person name="Yoshida Y."/>
            <person name="Baba S."/>
            <person name="Kobayashi G."/>
            <person name="Nagasaki K."/>
            <person name="Hano T."/>
            <person name="Tomaru Y."/>
        </authorList>
    </citation>
    <scope>NUCLEOTIDE SEQUENCE [LARGE SCALE GENOMIC DNA]</scope>
    <source>
        <strain evidence="5 6">NIES-3715</strain>
    </source>
</reference>
<feature type="compositionally biased region" description="Basic and acidic residues" evidence="3">
    <location>
        <begin position="506"/>
        <end position="531"/>
    </location>
</feature>
<feature type="compositionally biased region" description="Basic and acidic residues" evidence="3">
    <location>
        <begin position="31"/>
        <end position="43"/>
    </location>
</feature>
<evidence type="ECO:0000313" key="5">
    <source>
        <dbReference type="EMBL" id="GFH59403.1"/>
    </source>
</evidence>
<evidence type="ECO:0000259" key="4">
    <source>
        <dbReference type="Pfam" id="PF07557"/>
    </source>
</evidence>
<feature type="compositionally biased region" description="Polar residues" evidence="3">
    <location>
        <begin position="434"/>
        <end position="455"/>
    </location>
</feature>
<protein>
    <recommendedName>
        <fullName evidence="4">Shugoshin C-terminal domain-containing protein</fullName>
    </recommendedName>
</protein>
<feature type="region of interest" description="Disordered" evidence="3">
    <location>
        <begin position="1"/>
        <end position="86"/>
    </location>
</feature>
<feature type="compositionally biased region" description="Polar residues" evidence="3">
    <location>
        <begin position="127"/>
        <end position="144"/>
    </location>
</feature>
<organism evidence="5 6">
    <name type="scientific">Chaetoceros tenuissimus</name>
    <dbReference type="NCBI Taxonomy" id="426638"/>
    <lineage>
        <taxon>Eukaryota</taxon>
        <taxon>Sar</taxon>
        <taxon>Stramenopiles</taxon>
        <taxon>Ochrophyta</taxon>
        <taxon>Bacillariophyta</taxon>
        <taxon>Coscinodiscophyceae</taxon>
        <taxon>Chaetocerotophycidae</taxon>
        <taxon>Chaetocerotales</taxon>
        <taxon>Chaetocerotaceae</taxon>
        <taxon>Chaetoceros</taxon>
    </lineage>
</organism>
<feature type="compositionally biased region" description="Low complexity" evidence="3">
    <location>
        <begin position="168"/>
        <end position="181"/>
    </location>
</feature>
<dbReference type="GO" id="GO:0000775">
    <property type="term" value="C:chromosome, centromeric region"/>
    <property type="evidence" value="ECO:0007669"/>
    <property type="project" value="InterPro"/>
</dbReference>
<feature type="compositionally biased region" description="Polar residues" evidence="3">
    <location>
        <begin position="12"/>
        <end position="30"/>
    </location>
</feature>
<dbReference type="GO" id="GO:0005634">
    <property type="term" value="C:nucleus"/>
    <property type="evidence" value="ECO:0007669"/>
    <property type="project" value="InterPro"/>
</dbReference>
<dbReference type="InterPro" id="IPR011515">
    <property type="entry name" value="Shugoshin_C"/>
</dbReference>
<evidence type="ECO:0000256" key="1">
    <source>
        <dbReference type="ARBA" id="ARBA00010845"/>
    </source>
</evidence>
<proteinExistence type="inferred from homology"/>
<feature type="compositionally biased region" description="Polar residues" evidence="3">
    <location>
        <begin position="232"/>
        <end position="242"/>
    </location>
</feature>
<accession>A0AAD3HDV1</accession>
<keyword evidence="6" id="KW-1185">Reference proteome</keyword>
<evidence type="ECO:0000313" key="6">
    <source>
        <dbReference type="Proteomes" id="UP001054902"/>
    </source>
</evidence>
<feature type="region of interest" description="Disordered" evidence="3">
    <location>
        <begin position="426"/>
        <end position="531"/>
    </location>
</feature>
<dbReference type="Proteomes" id="UP001054902">
    <property type="component" value="Unassembled WGS sequence"/>
</dbReference>
<feature type="region of interest" description="Disordered" evidence="3">
    <location>
        <begin position="339"/>
        <end position="364"/>
    </location>
</feature>
<feature type="compositionally biased region" description="Basic residues" evidence="3">
    <location>
        <begin position="1"/>
        <end position="11"/>
    </location>
</feature>
<evidence type="ECO:0000256" key="2">
    <source>
        <dbReference type="ARBA" id="ARBA00022829"/>
    </source>
</evidence>